<keyword evidence="1" id="KW-1133">Transmembrane helix</keyword>
<evidence type="ECO:0000313" key="2">
    <source>
        <dbReference type="EMBL" id="BED93134.1"/>
    </source>
</evidence>
<protein>
    <submittedName>
        <fullName evidence="2">Uncharacterized protein</fullName>
    </submittedName>
</protein>
<reference evidence="2" key="1">
    <citation type="journal article" date="2023" name="ISME J.">
        <title>Emergence of putative energy parasites within Clostridia revealed by genome analysis of a novel endosymbiotic clade.</title>
        <authorList>
            <person name="Takahashi K."/>
            <person name="Kuwahara H."/>
            <person name="Horikawa Y."/>
            <person name="Izawa K."/>
            <person name="Kato D."/>
            <person name="Inagaki T."/>
            <person name="Yuki M."/>
            <person name="Ohkuma M."/>
            <person name="Hongoh Y."/>
        </authorList>
    </citation>
    <scope>NUCLEOTIDE SEQUENCE</scope>
    <source>
        <strain evidence="2">RsTa-C01</strain>
    </source>
</reference>
<keyword evidence="1" id="KW-0812">Transmembrane</keyword>
<dbReference type="AlphaFoldDB" id="A0AA48L091"/>
<evidence type="ECO:0000256" key="1">
    <source>
        <dbReference type="SAM" id="Phobius"/>
    </source>
</evidence>
<proteinExistence type="predicted"/>
<name>A0AA48L091_9FIRM</name>
<sequence>MDNCYYNVDTTLASSAVGNFQESFPETQLDTYQITGLNYNIHNIYDIDKNRAPENMNLNYPGLSIWKFFDDDILKKSDENYHYDRICYYPVLSYTDVKPQLSYKKLFKDIDIQDPETGVWLLSEGPYPLDSSLKVIDMNEGEKYSFVFSIFDDDHKKILERVRFYDIYLKYNIGKKGGTRDITPLISPLMIRVPVPDDFDKDILELNAFRITDSKDKEFDDEKLVIIDGKYYLEFKTYHLSYYGITDIKYPENNEIPDTSDIKVPSVIIIALISVCLYVLIYYCLIYRKEKD</sequence>
<dbReference type="Proteomes" id="UP001335720">
    <property type="component" value="Chromosome"/>
</dbReference>
<gene>
    <name evidence="2" type="ORF">RsTaC01_1103</name>
</gene>
<dbReference type="KEGG" id="ptrh:RsTaC01_1103"/>
<accession>A0AA48L091</accession>
<dbReference type="EMBL" id="AP027925">
    <property type="protein sequence ID" value="BED93134.1"/>
    <property type="molecule type" value="Genomic_DNA"/>
</dbReference>
<organism evidence="2">
    <name type="scientific">Candidatus Paraimprobicoccus trichonymphae</name>
    <dbReference type="NCBI Taxonomy" id="3033793"/>
    <lineage>
        <taxon>Bacteria</taxon>
        <taxon>Bacillati</taxon>
        <taxon>Bacillota</taxon>
        <taxon>Clostridia</taxon>
        <taxon>Candidatus Paraimprobicoccus</taxon>
    </lineage>
</organism>
<keyword evidence="1" id="KW-0472">Membrane</keyword>
<feature type="transmembrane region" description="Helical" evidence="1">
    <location>
        <begin position="267"/>
        <end position="286"/>
    </location>
</feature>